<dbReference type="FunFam" id="3.40.50.1010:FF:000020">
    <property type="entry name" value="20S-pre-rRNA D-site endonuclease NOB1"/>
    <property type="match status" value="1"/>
</dbReference>
<feature type="region of interest" description="Disordered" evidence="9">
    <location>
        <begin position="139"/>
        <end position="263"/>
    </location>
</feature>
<dbReference type="GO" id="GO:0016787">
    <property type="term" value="F:hydrolase activity"/>
    <property type="evidence" value="ECO:0007669"/>
    <property type="project" value="UniProtKB-KW"/>
</dbReference>
<keyword evidence="2" id="KW-0540">Nuclease</keyword>
<dbReference type="Pfam" id="PF17146">
    <property type="entry name" value="PIN_6"/>
    <property type="match status" value="1"/>
</dbReference>
<dbReference type="PIRSF" id="PIRSF037125">
    <property type="entry name" value="D-site_20S_pre-rRNA_nuclease"/>
    <property type="match status" value="1"/>
</dbReference>
<name>A0A061AI99_RHOTO</name>
<keyword evidence="4" id="KW-0378">Hydrolase</keyword>
<feature type="domain" description="Ribonuclease PIN" evidence="11">
    <location>
        <begin position="19"/>
        <end position="128"/>
    </location>
</feature>
<evidence type="ECO:0000256" key="1">
    <source>
        <dbReference type="ARBA" id="ARBA00005858"/>
    </source>
</evidence>
<dbReference type="GO" id="GO:0004521">
    <property type="term" value="F:RNA endonuclease activity"/>
    <property type="evidence" value="ECO:0007669"/>
    <property type="project" value="UniProtKB-UniRule"/>
</dbReference>
<feature type="compositionally biased region" description="Acidic residues" evidence="9">
    <location>
        <begin position="241"/>
        <end position="253"/>
    </location>
</feature>
<feature type="region of interest" description="Disordered" evidence="9">
    <location>
        <begin position="479"/>
        <end position="525"/>
    </location>
</feature>
<evidence type="ECO:0000256" key="3">
    <source>
        <dbReference type="ARBA" id="ARBA00022723"/>
    </source>
</evidence>
<comment type="function">
    <text evidence="7">Required for the synthesis of 40S ribosome subunits. Has a role in processing 20S pre-rRNA into the mature 18S rRNA, where it is required for cleavage at the 3' end of the mature 18S rRNA (D-site). Accompanies the 20S pre-rRNA from the nucleus to the cytoplasm.</text>
</comment>
<comment type="subcellular location">
    <subcellularLocation>
        <location evidence="7">Nucleus</location>
        <location evidence="7">Nucleolus</location>
    </subcellularLocation>
</comment>
<dbReference type="InterPro" id="IPR039907">
    <property type="entry name" value="NOB1"/>
</dbReference>
<dbReference type="GO" id="GO:0005737">
    <property type="term" value="C:cytoplasm"/>
    <property type="evidence" value="ECO:0007669"/>
    <property type="project" value="UniProtKB-ARBA"/>
</dbReference>
<evidence type="ECO:0000259" key="10">
    <source>
        <dbReference type="Pfam" id="PF08772"/>
    </source>
</evidence>
<dbReference type="AlphaFoldDB" id="A0A061AI99"/>
<evidence type="ECO:0000256" key="9">
    <source>
        <dbReference type="SAM" id="MobiDB-lite"/>
    </source>
</evidence>
<feature type="binding site" evidence="8">
    <location>
        <position position="352"/>
    </location>
    <ligand>
        <name>Zn(2+)</name>
        <dbReference type="ChEBI" id="CHEBI:29105"/>
    </ligand>
</feature>
<evidence type="ECO:0000256" key="2">
    <source>
        <dbReference type="ARBA" id="ARBA00022722"/>
    </source>
</evidence>
<dbReference type="PANTHER" id="PTHR12814:SF2">
    <property type="entry name" value="RNA-BINDING PROTEIN NOB1"/>
    <property type="match status" value="1"/>
</dbReference>
<dbReference type="OrthoDB" id="446759at2759"/>
<dbReference type="InterPro" id="IPR014881">
    <property type="entry name" value="NOB1_Zn-bd"/>
</dbReference>
<keyword evidence="5 7" id="KW-0862">Zinc</keyword>
<feature type="compositionally biased region" description="Basic and acidic residues" evidence="9">
    <location>
        <begin position="150"/>
        <end position="191"/>
    </location>
</feature>
<evidence type="ECO:0000313" key="12">
    <source>
        <dbReference type="EMBL" id="CDR37300.1"/>
    </source>
</evidence>
<protein>
    <recommendedName>
        <fullName evidence="7">20S-pre-rRNA D-site endonuclease NOB1</fullName>
    </recommendedName>
</protein>
<sequence>MAPKPAQASLAGQRAIKHLVVDTGALIAAPVSSLRNTATHYLVTPDVVAELRDKRGRNVIDEARLQLPADTVDEGKERDELFRENEGFEVREPTAEAVAKITAFARKTGDLSVLSSADIRVLALCLTLELEENGTWRVRDHPGQVLTGPPKEEKEGKGKGKEEGEGEEAERLAERVEKLEVADGEAKKEDEQAPESSSSAEPAASSSSTASSTPSTSSPAHDSSSAAGASTSTAETPAANADDDADAVSDAESDSSAGSWITPDNVYSHKVRDLGLFEAPSTSSSSSNAAARPKTIMKAAVLTGDFAMQNVALQMGLNVLGSGGKRVREVRTWVLRCHACFKLCKNPDKRFCPSCGGATLLRTSITYVPVTPQHPLGYILHLKSNYNYRLRGTQYSLPNPKMGKAGGGPNAEIVVREDQKEWIRGVRSAEVRREKEQKALRRALLDDERRGGSGAQAGSAGWFAEAGSLEAQMMGIGGGKGGIENPTGRKRGGKAGQSGEVRLDKSGLPIIGMGRRNPNEARRRK</sequence>
<evidence type="ECO:0000256" key="6">
    <source>
        <dbReference type="ARBA" id="ARBA00023242"/>
    </source>
</evidence>
<organism evidence="12">
    <name type="scientific">Rhodotorula toruloides</name>
    <name type="common">Yeast</name>
    <name type="synonym">Rhodosporidium toruloides</name>
    <dbReference type="NCBI Taxonomy" id="5286"/>
    <lineage>
        <taxon>Eukaryota</taxon>
        <taxon>Fungi</taxon>
        <taxon>Dikarya</taxon>
        <taxon>Basidiomycota</taxon>
        <taxon>Pucciniomycotina</taxon>
        <taxon>Microbotryomycetes</taxon>
        <taxon>Sporidiobolales</taxon>
        <taxon>Sporidiobolaceae</taxon>
        <taxon>Rhodotorula</taxon>
    </lineage>
</organism>
<feature type="domain" description="Nin one binding (NOB1) Zn-ribbon-like" evidence="10">
    <location>
        <begin position="327"/>
        <end position="403"/>
    </location>
</feature>
<evidence type="ECO:0000256" key="5">
    <source>
        <dbReference type="ARBA" id="ARBA00022833"/>
    </source>
</evidence>
<comment type="similarity">
    <text evidence="1 7">Belongs to the NOB1 family.</text>
</comment>
<evidence type="ECO:0000256" key="4">
    <source>
        <dbReference type="ARBA" id="ARBA00022801"/>
    </source>
</evidence>
<keyword evidence="6 7" id="KW-0539">Nucleus</keyword>
<accession>A0A061AI99</accession>
<dbReference type="InterPro" id="IPR017117">
    <property type="entry name" value="Nob1_euk"/>
</dbReference>
<dbReference type="InterPro" id="IPR033411">
    <property type="entry name" value="Ribonuclease_PIN"/>
</dbReference>
<proteinExistence type="inferred from homology"/>
<gene>
    <name evidence="12" type="ORF">RHTO0S_02e13124g</name>
</gene>
<dbReference type="GO" id="GO:0030688">
    <property type="term" value="C:preribosome, small subunit precursor"/>
    <property type="evidence" value="ECO:0007669"/>
    <property type="project" value="TreeGrafter"/>
</dbReference>
<dbReference type="CDD" id="cd09876">
    <property type="entry name" value="PIN_Nob1-like"/>
    <property type="match status" value="1"/>
</dbReference>
<feature type="compositionally biased region" description="Low complexity" evidence="9">
    <location>
        <begin position="194"/>
        <end position="240"/>
    </location>
</feature>
<dbReference type="InterPro" id="IPR036283">
    <property type="entry name" value="NOB1_Zf-like_sf"/>
</dbReference>
<dbReference type="GO" id="GO:0046872">
    <property type="term" value="F:metal ion binding"/>
    <property type="evidence" value="ECO:0007669"/>
    <property type="project" value="UniProtKB-UniRule"/>
</dbReference>
<evidence type="ECO:0000256" key="7">
    <source>
        <dbReference type="PIRNR" id="PIRNR037125"/>
    </source>
</evidence>
<dbReference type="GO" id="GO:0005730">
    <property type="term" value="C:nucleolus"/>
    <property type="evidence" value="ECO:0007669"/>
    <property type="project" value="UniProtKB-SubCell"/>
</dbReference>
<dbReference type="GO" id="GO:0030490">
    <property type="term" value="P:maturation of SSU-rRNA"/>
    <property type="evidence" value="ECO:0007669"/>
    <property type="project" value="TreeGrafter"/>
</dbReference>
<evidence type="ECO:0000256" key="8">
    <source>
        <dbReference type="PIRSR" id="PIRSR037125-1"/>
    </source>
</evidence>
<dbReference type="Gene3D" id="3.40.50.1010">
    <property type="entry name" value="5'-nuclease"/>
    <property type="match status" value="1"/>
</dbReference>
<dbReference type="SUPFAM" id="SSF144206">
    <property type="entry name" value="NOB1 zinc finger-like"/>
    <property type="match status" value="1"/>
</dbReference>
<dbReference type="Pfam" id="PF08772">
    <property type="entry name" value="Zn_ribbon_NOB1"/>
    <property type="match status" value="1"/>
</dbReference>
<dbReference type="Gene3D" id="6.20.210.10">
    <property type="entry name" value="Nin one binding (NOB1), Zn-ribbon-like"/>
    <property type="match status" value="1"/>
</dbReference>
<dbReference type="EMBL" id="LK052937">
    <property type="protein sequence ID" value="CDR37300.1"/>
    <property type="molecule type" value="Genomic_DNA"/>
</dbReference>
<reference evidence="12" key="1">
    <citation type="journal article" date="2014" name="Genome Announc.">
        <title>Draft genome sequence of Rhodosporidium toruloides CECT1137, an oleaginous yeast of biotechnological interest.</title>
        <authorList>
            <person name="Morin N."/>
            <person name="Calcas X."/>
            <person name="Devillers H."/>
            <person name="Durrens P."/>
            <person name="Sherman D.J."/>
            <person name="Nicaud J.-M."/>
            <person name="Neuveglise C."/>
        </authorList>
    </citation>
    <scope>NUCLEOTIDE SEQUENCE</scope>
    <source>
        <strain evidence="12">CECT1137</strain>
    </source>
</reference>
<dbReference type="PANTHER" id="PTHR12814">
    <property type="entry name" value="RNA-BINDING PROTEIN NOB1"/>
    <property type="match status" value="1"/>
</dbReference>
<keyword evidence="3 7" id="KW-0479">Metal-binding</keyword>
<feature type="binding site" evidence="8">
    <location>
        <position position="355"/>
    </location>
    <ligand>
        <name>Zn(2+)</name>
        <dbReference type="ChEBI" id="CHEBI:29105"/>
    </ligand>
</feature>
<feature type="binding site" evidence="8">
    <location>
        <position position="340"/>
    </location>
    <ligand>
        <name>Zn(2+)</name>
        <dbReference type="ChEBI" id="CHEBI:29105"/>
    </ligand>
</feature>
<evidence type="ECO:0000259" key="11">
    <source>
        <dbReference type="Pfam" id="PF17146"/>
    </source>
</evidence>
<feature type="binding site" evidence="8">
    <location>
        <position position="337"/>
    </location>
    <ligand>
        <name>Zn(2+)</name>
        <dbReference type="ChEBI" id="CHEBI:29105"/>
    </ligand>
</feature>